<dbReference type="Pfam" id="PF04149">
    <property type="entry name" value="DUF397"/>
    <property type="match status" value="1"/>
</dbReference>
<evidence type="ECO:0000313" key="3">
    <source>
        <dbReference type="Proteomes" id="UP000515307"/>
    </source>
</evidence>
<name>A0A7G7BQ10_9ACTN</name>
<reference evidence="3" key="1">
    <citation type="submission" date="2019-10" db="EMBL/GenBank/DDBJ databases">
        <title>Antimicrobial potential of Antarctic Bacteria.</title>
        <authorList>
            <person name="Benaud N."/>
            <person name="Edwards R.J."/>
            <person name="Ferrari B.C."/>
        </authorList>
    </citation>
    <scope>NUCLEOTIDE SEQUENCE [LARGE SCALE GENOMIC DNA]</scope>
    <source>
        <strain evidence="3">NBSH44</strain>
    </source>
</reference>
<dbReference type="AlphaFoldDB" id="A0A7G7BQ10"/>
<proteinExistence type="predicted"/>
<dbReference type="InterPro" id="IPR007278">
    <property type="entry name" value="DUF397"/>
</dbReference>
<evidence type="ECO:0000259" key="1">
    <source>
        <dbReference type="Pfam" id="PF04149"/>
    </source>
</evidence>
<gene>
    <name evidence="2" type="ORF">F0344_25040</name>
</gene>
<evidence type="ECO:0000313" key="2">
    <source>
        <dbReference type="EMBL" id="QNE77425.1"/>
    </source>
</evidence>
<dbReference type="Proteomes" id="UP000515307">
    <property type="component" value="Chromosome"/>
</dbReference>
<protein>
    <submittedName>
        <fullName evidence="2">DUF397 domain-containing protein</fullName>
    </submittedName>
</protein>
<organism evidence="2 3">
    <name type="scientific">Streptomyces finlayi</name>
    <dbReference type="NCBI Taxonomy" id="67296"/>
    <lineage>
        <taxon>Bacteria</taxon>
        <taxon>Bacillati</taxon>
        <taxon>Actinomycetota</taxon>
        <taxon>Actinomycetes</taxon>
        <taxon>Kitasatosporales</taxon>
        <taxon>Streptomycetaceae</taxon>
        <taxon>Streptomyces</taxon>
    </lineage>
</organism>
<dbReference type="EMBL" id="CP045702">
    <property type="protein sequence ID" value="QNE77425.1"/>
    <property type="molecule type" value="Genomic_DNA"/>
</dbReference>
<keyword evidence="3" id="KW-1185">Reference proteome</keyword>
<dbReference type="RefSeq" id="WP_185300901.1">
    <property type="nucleotide sequence ID" value="NZ_CP045702.1"/>
</dbReference>
<sequence>MSDYQWRKSSYSGDASNCVCLAAAPDGTVRLRDSKAPATLVATTPQALRRFLDAMVAGSFEGAGPA</sequence>
<accession>A0A7G7BQ10</accession>
<feature type="domain" description="DUF397" evidence="1">
    <location>
        <begin position="5"/>
        <end position="54"/>
    </location>
</feature>
<dbReference type="KEGG" id="sfiy:F0344_25040"/>